<evidence type="ECO:0000313" key="1">
    <source>
        <dbReference type="EMBL" id="CAB4164577.1"/>
    </source>
</evidence>
<organism evidence="1">
    <name type="scientific">uncultured Caudovirales phage</name>
    <dbReference type="NCBI Taxonomy" id="2100421"/>
    <lineage>
        <taxon>Viruses</taxon>
        <taxon>Duplodnaviria</taxon>
        <taxon>Heunggongvirae</taxon>
        <taxon>Uroviricota</taxon>
        <taxon>Caudoviricetes</taxon>
        <taxon>Peduoviridae</taxon>
        <taxon>Maltschvirus</taxon>
        <taxon>Maltschvirus maltsch</taxon>
    </lineage>
</organism>
<name>A0A6J5NZW1_9CAUD</name>
<gene>
    <name evidence="1" type="ORF">UFOVP816_48</name>
</gene>
<accession>A0A6J5NZW1</accession>
<sequence length="128" mass="14569">MKFYIKTLNCNGGNFFPDPKEMWNAERPQVKGQKFLFSLEDGNFRINNKGHRPDFASNSSVNPKISTSVHELPDDIELRKEVCEAALKRMKGYLEEKDTKQVSLGESLEKHPSVDLCHCLLPACQSLL</sequence>
<reference evidence="1" key="1">
    <citation type="submission" date="2020-04" db="EMBL/GenBank/DDBJ databases">
        <authorList>
            <person name="Chiriac C."/>
            <person name="Salcher M."/>
            <person name="Ghai R."/>
            <person name="Kavagutti S V."/>
        </authorList>
    </citation>
    <scope>NUCLEOTIDE SEQUENCE</scope>
</reference>
<dbReference type="EMBL" id="LR796759">
    <property type="protein sequence ID" value="CAB4164577.1"/>
    <property type="molecule type" value="Genomic_DNA"/>
</dbReference>
<proteinExistence type="predicted"/>
<protein>
    <submittedName>
        <fullName evidence="1">Uncharacterized protein</fullName>
    </submittedName>
</protein>